<dbReference type="InterPro" id="IPR025110">
    <property type="entry name" value="AMP-bd_C"/>
</dbReference>
<dbReference type="SUPFAM" id="SSF56801">
    <property type="entry name" value="Acetyl-CoA synthetase-like"/>
    <property type="match status" value="1"/>
</dbReference>
<keyword evidence="3" id="KW-0614">Plasmid</keyword>
<dbReference type="PROSITE" id="PS00455">
    <property type="entry name" value="AMP_BINDING"/>
    <property type="match status" value="1"/>
</dbReference>
<dbReference type="InterPro" id="IPR020845">
    <property type="entry name" value="AMP-binding_CS"/>
</dbReference>
<dbReference type="EMBL" id="CP133191">
    <property type="protein sequence ID" value="WMN03145.1"/>
    <property type="molecule type" value="Genomic_DNA"/>
</dbReference>
<feature type="domain" description="AMP-dependent synthetase/ligase" evidence="1">
    <location>
        <begin position="31"/>
        <end position="399"/>
    </location>
</feature>
<accession>A0AAX4A007</accession>
<gene>
    <name evidence="3" type="ORF">QIE55_32600</name>
    <name evidence="4" type="ORF">QIE55_33140</name>
</gene>
<dbReference type="InterPro" id="IPR000873">
    <property type="entry name" value="AMP-dep_synth/lig_dom"/>
</dbReference>
<dbReference type="InterPro" id="IPR045851">
    <property type="entry name" value="AMP-bd_C_sf"/>
</dbReference>
<dbReference type="Gene3D" id="3.40.50.12780">
    <property type="entry name" value="N-terminal domain of ligase-like"/>
    <property type="match status" value="1"/>
</dbReference>
<dbReference type="GO" id="GO:0016878">
    <property type="term" value="F:acid-thiol ligase activity"/>
    <property type="evidence" value="ECO:0007669"/>
    <property type="project" value="UniProtKB-ARBA"/>
</dbReference>
<organism evidence="3 5">
    <name type="scientific">Rhodococcus erythropolis</name>
    <name type="common">Arthrobacter picolinophilus</name>
    <dbReference type="NCBI Taxonomy" id="1833"/>
    <lineage>
        <taxon>Bacteria</taxon>
        <taxon>Bacillati</taxon>
        <taxon>Actinomycetota</taxon>
        <taxon>Actinomycetes</taxon>
        <taxon>Mycobacteriales</taxon>
        <taxon>Nocardiaceae</taxon>
        <taxon>Rhodococcus</taxon>
        <taxon>Rhodococcus erythropolis group</taxon>
    </lineage>
</organism>
<dbReference type="Pfam" id="PF00501">
    <property type="entry name" value="AMP-binding"/>
    <property type="match status" value="1"/>
</dbReference>
<dbReference type="Proteomes" id="UP001230933">
    <property type="component" value="Plasmid pMGMM8_3"/>
</dbReference>
<dbReference type="Pfam" id="PF13193">
    <property type="entry name" value="AMP-binding_C"/>
    <property type="match status" value="1"/>
</dbReference>
<feature type="domain" description="AMP-binding enzyme C-terminal" evidence="2">
    <location>
        <begin position="450"/>
        <end position="531"/>
    </location>
</feature>
<dbReference type="RefSeq" id="WP_308372573.1">
    <property type="nucleotide sequence ID" value="NZ_CP133191.1"/>
</dbReference>
<evidence type="ECO:0000313" key="4">
    <source>
        <dbReference type="EMBL" id="WMN03230.1"/>
    </source>
</evidence>
<reference evidence="3" key="1">
    <citation type="submission" date="2023-08" db="EMBL/GenBank/DDBJ databases">
        <title>Isolation and Characterization of Rhodococcus erythropolis MGMM8.</title>
        <authorList>
            <person name="Diabankana R.G.C."/>
            <person name="Afordoanyi D.M."/>
            <person name="Validov S.Z."/>
        </authorList>
    </citation>
    <scope>NUCLEOTIDE SEQUENCE</scope>
    <source>
        <strain evidence="3">MGMM8</strain>
        <plasmid evidence="3">pMGMM8_1</plasmid>
        <plasmid evidence="4">pMGMM8_3</plasmid>
    </source>
</reference>
<geneLocation type="plasmid" evidence="3 5">
    <name>pMGMM8_1</name>
</geneLocation>
<dbReference type="Gene3D" id="3.30.300.30">
    <property type="match status" value="1"/>
</dbReference>
<geneLocation type="plasmid" evidence="4 5">
    <name>pMGMM8_3</name>
</geneLocation>
<evidence type="ECO:0000259" key="2">
    <source>
        <dbReference type="Pfam" id="PF13193"/>
    </source>
</evidence>
<sequence length="553" mass="59578">MPQTSVDSSLAHERGWWRDETFLHDLNDRYRDRPGHAALIGRRSTLTSTESVSYEDLTVRTAQVRKLLLDRGIRTGDAVAVQIGNRWEMAAFAFATLSIGAVLCPVPPESDIEELLHRLRVVRAILLLTDRRATDTRSIRLGAPTVREALVVGDSSESDAVTVDSLLPAPTDSRRAHEELVDAAAHLYSDAACLMLFTSGTTGPSKAVVHSHNSLYAAVRSYVDNFGLDRTTVVAVTTPVVHYSGLVQGILTTTLVGGTTVIQDSRDAEQFLPLIEATGTTVMYGPPQTLLSLAATQRVLRCDVSSLDRVIVGSAPVVEALTAEIDEVFGARTSSLWGMSEFGPAVLTPGDAPPSLPAISNGNAIAGVEIRIVGQARHAAHHPVGRLEVRGASRALGYFGQQDQFDAAVDSDGWFDTGDVARDLGDDGIRVLGRAADVIWIGENIVPTVEIEASIQLLDGVDEASVIPSLASRGEKTSLCAVLARSDTRTPDTDLSVDAVRARLIADGFPDWCLPSRVEVVDHLPKTSTGKIRKRRLRDEFAITSRTSETVDR</sequence>
<proteinExistence type="predicted"/>
<dbReference type="InterPro" id="IPR042099">
    <property type="entry name" value="ANL_N_sf"/>
</dbReference>
<protein>
    <submittedName>
        <fullName evidence="3">AMP-binding protein</fullName>
    </submittedName>
</protein>
<name>A0AAX4A007_RHOER</name>
<dbReference type="Proteomes" id="UP001230933">
    <property type="component" value="Plasmid pMGMM8_1"/>
</dbReference>
<evidence type="ECO:0000313" key="5">
    <source>
        <dbReference type="Proteomes" id="UP001230933"/>
    </source>
</evidence>
<dbReference type="EMBL" id="CP133193">
    <property type="protein sequence ID" value="WMN03230.1"/>
    <property type="molecule type" value="Genomic_DNA"/>
</dbReference>
<evidence type="ECO:0000259" key="1">
    <source>
        <dbReference type="Pfam" id="PF00501"/>
    </source>
</evidence>
<dbReference type="PANTHER" id="PTHR43767:SF1">
    <property type="entry name" value="NONRIBOSOMAL PEPTIDE SYNTHASE PES1 (EUROFUNG)-RELATED"/>
    <property type="match status" value="1"/>
</dbReference>
<dbReference type="AlphaFoldDB" id="A0AAX4A007"/>
<dbReference type="PANTHER" id="PTHR43767">
    <property type="entry name" value="LONG-CHAIN-FATTY-ACID--COA LIGASE"/>
    <property type="match status" value="1"/>
</dbReference>
<dbReference type="InterPro" id="IPR050237">
    <property type="entry name" value="ATP-dep_AMP-bd_enzyme"/>
</dbReference>
<evidence type="ECO:0000313" key="3">
    <source>
        <dbReference type="EMBL" id="WMN03145.1"/>
    </source>
</evidence>